<dbReference type="PROSITE" id="PS50110">
    <property type="entry name" value="RESPONSE_REGULATORY"/>
    <property type="match status" value="1"/>
</dbReference>
<dbReference type="Pfam" id="PF00072">
    <property type="entry name" value="Response_reg"/>
    <property type="match status" value="1"/>
</dbReference>
<gene>
    <name evidence="12" type="ORF">ENJ46_01650</name>
</gene>
<dbReference type="Gene3D" id="3.40.50.2300">
    <property type="match status" value="1"/>
</dbReference>
<keyword evidence="8" id="KW-0902">Two-component regulatory system</keyword>
<keyword evidence="4" id="KW-0808">Transferase</keyword>
<evidence type="ECO:0000313" key="12">
    <source>
        <dbReference type="EMBL" id="HFB54602.1"/>
    </source>
</evidence>
<protein>
    <recommendedName>
        <fullName evidence="2">histidine kinase</fullName>
        <ecNumber evidence="2">2.7.13.3</ecNumber>
    </recommendedName>
</protein>
<evidence type="ECO:0000256" key="7">
    <source>
        <dbReference type="ARBA" id="ARBA00022840"/>
    </source>
</evidence>
<dbReference type="AlphaFoldDB" id="A0A7C3C0V7"/>
<dbReference type="Gene3D" id="1.10.287.130">
    <property type="match status" value="1"/>
</dbReference>
<organism evidence="12">
    <name type="scientific">Hellea balneolensis</name>
    <dbReference type="NCBI Taxonomy" id="287478"/>
    <lineage>
        <taxon>Bacteria</taxon>
        <taxon>Pseudomonadati</taxon>
        <taxon>Pseudomonadota</taxon>
        <taxon>Alphaproteobacteria</taxon>
        <taxon>Maricaulales</taxon>
        <taxon>Robiginitomaculaceae</taxon>
        <taxon>Hellea</taxon>
    </lineage>
</organism>
<reference evidence="12" key="1">
    <citation type="journal article" date="2020" name="mSystems">
        <title>Genome- and Community-Level Interaction Insights into Carbon Utilization and Element Cycling Functions of Hydrothermarchaeota in Hydrothermal Sediment.</title>
        <authorList>
            <person name="Zhou Z."/>
            <person name="Liu Y."/>
            <person name="Xu W."/>
            <person name="Pan J."/>
            <person name="Luo Z.H."/>
            <person name="Li M."/>
        </authorList>
    </citation>
    <scope>NUCLEOTIDE SEQUENCE [LARGE SCALE GENOMIC DNA]</scope>
    <source>
        <strain evidence="12">HyVt-489</strain>
    </source>
</reference>
<dbReference type="CDD" id="cd00082">
    <property type="entry name" value="HisKA"/>
    <property type="match status" value="1"/>
</dbReference>
<dbReference type="InterPro" id="IPR004358">
    <property type="entry name" value="Sig_transdc_His_kin-like_C"/>
</dbReference>
<keyword evidence="7" id="KW-0067">ATP-binding</keyword>
<dbReference type="InterPro" id="IPR036097">
    <property type="entry name" value="HisK_dim/P_sf"/>
</dbReference>
<evidence type="ECO:0000259" key="11">
    <source>
        <dbReference type="PROSITE" id="PS50110"/>
    </source>
</evidence>
<dbReference type="EC" id="2.7.13.3" evidence="2"/>
<dbReference type="PANTHER" id="PTHR43065">
    <property type="entry name" value="SENSOR HISTIDINE KINASE"/>
    <property type="match status" value="1"/>
</dbReference>
<keyword evidence="6" id="KW-0418">Kinase</keyword>
<evidence type="ECO:0000259" key="10">
    <source>
        <dbReference type="PROSITE" id="PS50109"/>
    </source>
</evidence>
<dbReference type="InterPro" id="IPR001789">
    <property type="entry name" value="Sig_transdc_resp-reg_receiver"/>
</dbReference>
<keyword evidence="5" id="KW-0547">Nucleotide-binding</keyword>
<dbReference type="SMART" id="SM00388">
    <property type="entry name" value="HisKA"/>
    <property type="match status" value="1"/>
</dbReference>
<feature type="domain" description="Histidine kinase" evidence="10">
    <location>
        <begin position="10"/>
        <end position="235"/>
    </location>
</feature>
<proteinExistence type="predicted"/>
<evidence type="ECO:0000256" key="2">
    <source>
        <dbReference type="ARBA" id="ARBA00012438"/>
    </source>
</evidence>
<dbReference type="SMART" id="SM00448">
    <property type="entry name" value="REC"/>
    <property type="match status" value="1"/>
</dbReference>
<dbReference type="InterPro" id="IPR011006">
    <property type="entry name" value="CheY-like_superfamily"/>
</dbReference>
<evidence type="ECO:0000256" key="9">
    <source>
        <dbReference type="PROSITE-ProRule" id="PRU00169"/>
    </source>
</evidence>
<evidence type="ECO:0000256" key="1">
    <source>
        <dbReference type="ARBA" id="ARBA00000085"/>
    </source>
</evidence>
<dbReference type="InterPro" id="IPR003594">
    <property type="entry name" value="HATPase_dom"/>
</dbReference>
<dbReference type="PANTHER" id="PTHR43065:SF46">
    <property type="entry name" value="C4-DICARBOXYLATE TRANSPORT SENSOR PROTEIN DCTB"/>
    <property type="match status" value="1"/>
</dbReference>
<evidence type="ECO:0000256" key="8">
    <source>
        <dbReference type="ARBA" id="ARBA00023012"/>
    </source>
</evidence>
<feature type="domain" description="Response regulatory" evidence="11">
    <location>
        <begin position="256"/>
        <end position="372"/>
    </location>
</feature>
<accession>A0A7C3C0V7</accession>
<dbReference type="SMART" id="SM00387">
    <property type="entry name" value="HATPase_c"/>
    <property type="match status" value="1"/>
</dbReference>
<evidence type="ECO:0000256" key="4">
    <source>
        <dbReference type="ARBA" id="ARBA00022679"/>
    </source>
</evidence>
<evidence type="ECO:0000256" key="3">
    <source>
        <dbReference type="ARBA" id="ARBA00022553"/>
    </source>
</evidence>
<name>A0A7C3C0V7_9PROT</name>
<dbReference type="GO" id="GO:0005524">
    <property type="term" value="F:ATP binding"/>
    <property type="evidence" value="ECO:0007669"/>
    <property type="project" value="UniProtKB-KW"/>
</dbReference>
<dbReference type="EMBL" id="DRMN01000111">
    <property type="protein sequence ID" value="HFB54602.1"/>
    <property type="molecule type" value="Genomic_DNA"/>
</dbReference>
<dbReference type="InterPro" id="IPR005467">
    <property type="entry name" value="His_kinase_dom"/>
</dbReference>
<feature type="non-terminal residue" evidence="12">
    <location>
        <position position="1"/>
    </location>
</feature>
<dbReference type="PROSITE" id="PS50109">
    <property type="entry name" value="HIS_KIN"/>
    <property type="match status" value="1"/>
</dbReference>
<dbReference type="InterPro" id="IPR003661">
    <property type="entry name" value="HisK_dim/P_dom"/>
</dbReference>
<dbReference type="Pfam" id="PF02518">
    <property type="entry name" value="HATPase_c"/>
    <property type="match status" value="1"/>
</dbReference>
<feature type="modified residue" description="4-aspartylphosphate" evidence="9">
    <location>
        <position position="307"/>
    </location>
</feature>
<keyword evidence="3 9" id="KW-0597">Phosphoprotein</keyword>
<comment type="catalytic activity">
    <reaction evidence="1">
        <text>ATP + protein L-histidine = ADP + protein N-phospho-L-histidine.</text>
        <dbReference type="EC" id="2.7.13.3"/>
    </reaction>
</comment>
<evidence type="ECO:0000256" key="5">
    <source>
        <dbReference type="ARBA" id="ARBA00022741"/>
    </source>
</evidence>
<dbReference type="GO" id="GO:0000155">
    <property type="term" value="F:phosphorelay sensor kinase activity"/>
    <property type="evidence" value="ECO:0007669"/>
    <property type="project" value="InterPro"/>
</dbReference>
<dbReference type="SUPFAM" id="SSF55874">
    <property type="entry name" value="ATPase domain of HSP90 chaperone/DNA topoisomerase II/histidine kinase"/>
    <property type="match status" value="1"/>
</dbReference>
<comment type="caution">
    <text evidence="12">The sequence shown here is derived from an EMBL/GenBank/DDBJ whole genome shotgun (WGS) entry which is preliminary data.</text>
</comment>
<evidence type="ECO:0000256" key="6">
    <source>
        <dbReference type="ARBA" id="ARBA00022777"/>
    </source>
</evidence>
<dbReference type="InterPro" id="IPR036890">
    <property type="entry name" value="HATPase_C_sf"/>
</dbReference>
<dbReference type="Gene3D" id="3.30.565.10">
    <property type="entry name" value="Histidine kinase-like ATPase, C-terminal domain"/>
    <property type="match status" value="1"/>
</dbReference>
<dbReference type="PRINTS" id="PR00344">
    <property type="entry name" value="BCTRLSENSOR"/>
</dbReference>
<dbReference type="Proteomes" id="UP000886042">
    <property type="component" value="Unassembled WGS sequence"/>
</dbReference>
<dbReference type="SUPFAM" id="SSF52172">
    <property type="entry name" value="CheY-like"/>
    <property type="match status" value="1"/>
</dbReference>
<sequence>MQAIGMLVANIAHDFNNLLTVIGGHTYELLVRHPVGDPSYKDLQQIKQNVARAAGQVNKLLIFSFQKTLRKQVLAVSETLSDASLMLQPAVGERIQLDIVHGRSLPNILVDKEQLETVLMNLCVNARDAMKDKQGGTITIRTLRAGTEDYETDGVEVLDDEEFVIFEIIDEGTGMSPETQEKIFEPFFTTKGQGKGTGLGLATVYGIVKHSGGHLRVQSTLGEGTRFRIYIPTTDREVEQAKLISDKPADLSGQGRILFVEDEDALRPLAANSLRKRGYKVVEAVDGEDALAVLESGEHIFDLMISDVVMPGLDGPGLLEQGRELLGDARIVFISGYAEEEFSELLEREPGVSFLPKPFDFKQLAEKVKSEIGDAR</sequence>
<dbReference type="SUPFAM" id="SSF47384">
    <property type="entry name" value="Homodimeric domain of signal transducing histidine kinase"/>
    <property type="match status" value="1"/>
</dbReference>